<proteinExistence type="predicted"/>
<dbReference type="InterPro" id="IPR021109">
    <property type="entry name" value="Peptidase_aspartic_dom_sf"/>
</dbReference>
<evidence type="ECO:0000256" key="1">
    <source>
        <dbReference type="SAM" id="MobiDB-lite"/>
    </source>
</evidence>
<feature type="compositionally biased region" description="Polar residues" evidence="1">
    <location>
        <begin position="348"/>
        <end position="362"/>
    </location>
</feature>
<protein>
    <submittedName>
        <fullName evidence="2">Uncharacterized protein</fullName>
    </submittedName>
</protein>
<gene>
    <name evidence="2" type="ORF">NA57DRAFT_51518</name>
</gene>
<dbReference type="EMBL" id="ML978121">
    <property type="protein sequence ID" value="KAF2104710.1"/>
    <property type="molecule type" value="Genomic_DNA"/>
</dbReference>
<accession>A0A9P4MBT4</accession>
<feature type="region of interest" description="Disordered" evidence="1">
    <location>
        <begin position="323"/>
        <end position="362"/>
    </location>
</feature>
<feature type="compositionally biased region" description="Basic and acidic residues" evidence="1">
    <location>
        <begin position="114"/>
        <end position="139"/>
    </location>
</feature>
<keyword evidence="3" id="KW-1185">Reference proteome</keyword>
<feature type="region of interest" description="Disordered" evidence="1">
    <location>
        <begin position="114"/>
        <end position="155"/>
    </location>
</feature>
<sequence>MPQPTFRETARLPRSYKVVPLRLYTRISADVRPVARRQPCLFHTPQSLPFTHINEKPLILTHNEQLSMDPARHKYYVYSQQENAFVYQDGERVPTSYEGIQSLTLEAQMERNETLSYPRQEHVVQSKTRLRDSEISHDSSDDDDDHDYASNGQANKPLAMIRNDFRNALLGNVNAGGGSDERTIALVARIAYVDVSDESKPAVARLDTGADYNFVLRVRLEEWGIHHQIAYPTASEIAVTLGDGTHTKVRGEITLNWHLRGGTHIWQSNFFILDTMPYDMIIGVRECVERKLISFNLPDPGFGALTSTLSKEEKQKLMELERQAKEKNKKKSDKELRQIAKDLKKSQADQGTSPGSSSGREL</sequence>
<evidence type="ECO:0000313" key="3">
    <source>
        <dbReference type="Proteomes" id="UP000799772"/>
    </source>
</evidence>
<dbReference type="Gene3D" id="2.40.70.10">
    <property type="entry name" value="Acid Proteases"/>
    <property type="match status" value="1"/>
</dbReference>
<dbReference type="OrthoDB" id="4767016at2759"/>
<dbReference type="CDD" id="cd00303">
    <property type="entry name" value="retropepsin_like"/>
    <property type="match status" value="1"/>
</dbReference>
<comment type="caution">
    <text evidence="2">The sequence shown here is derived from an EMBL/GenBank/DDBJ whole genome shotgun (WGS) entry which is preliminary data.</text>
</comment>
<name>A0A9P4MBT4_9PEZI</name>
<feature type="compositionally biased region" description="Basic and acidic residues" evidence="1">
    <location>
        <begin position="323"/>
        <end position="347"/>
    </location>
</feature>
<organism evidence="2 3">
    <name type="scientific">Rhizodiscina lignyota</name>
    <dbReference type="NCBI Taxonomy" id="1504668"/>
    <lineage>
        <taxon>Eukaryota</taxon>
        <taxon>Fungi</taxon>
        <taxon>Dikarya</taxon>
        <taxon>Ascomycota</taxon>
        <taxon>Pezizomycotina</taxon>
        <taxon>Dothideomycetes</taxon>
        <taxon>Pleosporomycetidae</taxon>
        <taxon>Aulographales</taxon>
        <taxon>Rhizodiscinaceae</taxon>
        <taxon>Rhizodiscina</taxon>
    </lineage>
</organism>
<evidence type="ECO:0000313" key="2">
    <source>
        <dbReference type="EMBL" id="KAF2104710.1"/>
    </source>
</evidence>
<reference evidence="2" key="1">
    <citation type="journal article" date="2020" name="Stud. Mycol.">
        <title>101 Dothideomycetes genomes: a test case for predicting lifestyles and emergence of pathogens.</title>
        <authorList>
            <person name="Haridas S."/>
            <person name="Albert R."/>
            <person name="Binder M."/>
            <person name="Bloem J."/>
            <person name="Labutti K."/>
            <person name="Salamov A."/>
            <person name="Andreopoulos B."/>
            <person name="Baker S."/>
            <person name="Barry K."/>
            <person name="Bills G."/>
            <person name="Bluhm B."/>
            <person name="Cannon C."/>
            <person name="Castanera R."/>
            <person name="Culley D."/>
            <person name="Daum C."/>
            <person name="Ezra D."/>
            <person name="Gonzalez J."/>
            <person name="Henrissat B."/>
            <person name="Kuo A."/>
            <person name="Liang C."/>
            <person name="Lipzen A."/>
            <person name="Lutzoni F."/>
            <person name="Magnuson J."/>
            <person name="Mondo S."/>
            <person name="Nolan M."/>
            <person name="Ohm R."/>
            <person name="Pangilinan J."/>
            <person name="Park H.-J."/>
            <person name="Ramirez L."/>
            <person name="Alfaro M."/>
            <person name="Sun H."/>
            <person name="Tritt A."/>
            <person name="Yoshinaga Y."/>
            <person name="Zwiers L.-H."/>
            <person name="Turgeon B."/>
            <person name="Goodwin S."/>
            <person name="Spatafora J."/>
            <person name="Crous P."/>
            <person name="Grigoriev I."/>
        </authorList>
    </citation>
    <scope>NUCLEOTIDE SEQUENCE</scope>
    <source>
        <strain evidence="2">CBS 133067</strain>
    </source>
</reference>
<dbReference type="Proteomes" id="UP000799772">
    <property type="component" value="Unassembled WGS sequence"/>
</dbReference>
<dbReference type="AlphaFoldDB" id="A0A9P4MBT4"/>